<feature type="transmembrane region" description="Helical" evidence="6">
    <location>
        <begin position="149"/>
        <end position="167"/>
    </location>
</feature>
<evidence type="ECO:0000256" key="3">
    <source>
        <dbReference type="ARBA" id="ARBA00022692"/>
    </source>
</evidence>
<keyword evidence="3 6" id="KW-0812">Transmembrane</keyword>
<name>A0A8J3FJW9_9FLAO</name>
<dbReference type="InterPro" id="IPR050833">
    <property type="entry name" value="Poly_Biosynth_Transport"/>
</dbReference>
<dbReference type="PANTHER" id="PTHR30250:SF11">
    <property type="entry name" value="O-ANTIGEN TRANSPORTER-RELATED"/>
    <property type="match status" value="1"/>
</dbReference>
<feature type="transmembrane region" description="Helical" evidence="6">
    <location>
        <begin position="388"/>
        <end position="407"/>
    </location>
</feature>
<dbReference type="Pfam" id="PF13440">
    <property type="entry name" value="Polysacc_synt_3"/>
    <property type="match status" value="1"/>
</dbReference>
<sequence>MATTLFGGVQFFNTLISVIKTKVITVLIGVDGFGILGLFTSTIRLIIDCTKIGLDTSAVKEISEFNSKEDKTDVLQFVVVLNKVIWITGIIGSLLTILFSNWLSIWTFGNDQYKYGFIWLSIAILFSQLSNGKTAILRGTHQLGNLAKANLWGSFAGLVVSLPFYFYLGKKGIVPAIIMGFVVSYLAFAYFSKSNQNKPIKLGFKELIQKSKSMLSLGATMSVTSLFVALTLWLIQIYIRNHGGLEDVGFYTAGFLIINAYIGMVFNAMGTDYFPRLSVINKNNILINKEVNEQADVAILLITPIIAVFLTFAPLIIRILYTKEFLVILGMVTFGVLGNLFRAVSFSLGYILIAKGDSRVFIKTSLGFNILMFSICILSYNFFGLTGIGMGLMIYYMIHFIVLKILTNSLYGVILNKRFYKTFLICIALCTLSYLGTLIDTNLFRYTTMILISVASGVFTLLQLQSRMNIKALLIDFLRNKN</sequence>
<keyword evidence="4 6" id="KW-1133">Transmembrane helix</keyword>
<organism evidence="7 8">
    <name type="scientific">Yeosuana aromativorans</name>
    <dbReference type="NCBI Taxonomy" id="288019"/>
    <lineage>
        <taxon>Bacteria</taxon>
        <taxon>Pseudomonadati</taxon>
        <taxon>Bacteroidota</taxon>
        <taxon>Flavobacteriia</taxon>
        <taxon>Flavobacteriales</taxon>
        <taxon>Flavobacteriaceae</taxon>
        <taxon>Yeosuana</taxon>
    </lineage>
</organism>
<feature type="transmembrane region" description="Helical" evidence="6">
    <location>
        <begin position="23"/>
        <end position="47"/>
    </location>
</feature>
<feature type="transmembrane region" description="Helical" evidence="6">
    <location>
        <begin position="360"/>
        <end position="382"/>
    </location>
</feature>
<evidence type="ECO:0000313" key="8">
    <source>
        <dbReference type="Proteomes" id="UP000612329"/>
    </source>
</evidence>
<dbReference type="Proteomes" id="UP000612329">
    <property type="component" value="Unassembled WGS sequence"/>
</dbReference>
<keyword evidence="2" id="KW-1003">Cell membrane</keyword>
<gene>
    <name evidence="7" type="ORF">GCM10007962_19860</name>
</gene>
<keyword evidence="8" id="KW-1185">Reference proteome</keyword>
<dbReference type="AlphaFoldDB" id="A0A8J3FJW9"/>
<evidence type="ECO:0000313" key="7">
    <source>
        <dbReference type="EMBL" id="GGK25594.1"/>
    </source>
</evidence>
<feature type="transmembrane region" description="Helical" evidence="6">
    <location>
        <begin position="419"/>
        <end position="437"/>
    </location>
</feature>
<protein>
    <submittedName>
        <fullName evidence="7">O-antigen translocase</fullName>
    </submittedName>
</protein>
<dbReference type="GO" id="GO:0005886">
    <property type="term" value="C:plasma membrane"/>
    <property type="evidence" value="ECO:0007669"/>
    <property type="project" value="UniProtKB-SubCell"/>
</dbReference>
<reference evidence="7" key="2">
    <citation type="submission" date="2020-09" db="EMBL/GenBank/DDBJ databases">
        <authorList>
            <person name="Sun Q."/>
            <person name="Ohkuma M."/>
        </authorList>
    </citation>
    <scope>NUCLEOTIDE SEQUENCE</scope>
    <source>
        <strain evidence="7">JCM 12862</strain>
    </source>
</reference>
<dbReference type="EMBL" id="BMNR01000004">
    <property type="protein sequence ID" value="GGK25594.1"/>
    <property type="molecule type" value="Genomic_DNA"/>
</dbReference>
<feature type="transmembrane region" description="Helical" evidence="6">
    <location>
        <begin position="327"/>
        <end position="353"/>
    </location>
</feature>
<feature type="transmembrane region" description="Helical" evidence="6">
    <location>
        <begin position="443"/>
        <end position="462"/>
    </location>
</feature>
<evidence type="ECO:0000256" key="1">
    <source>
        <dbReference type="ARBA" id="ARBA00004651"/>
    </source>
</evidence>
<dbReference type="PANTHER" id="PTHR30250">
    <property type="entry name" value="PST FAMILY PREDICTED COLANIC ACID TRANSPORTER"/>
    <property type="match status" value="1"/>
</dbReference>
<dbReference type="RefSeq" id="WP_188652575.1">
    <property type="nucleotide sequence ID" value="NZ_BMNR01000004.1"/>
</dbReference>
<feature type="transmembrane region" description="Helical" evidence="6">
    <location>
        <begin position="117"/>
        <end position="137"/>
    </location>
</feature>
<feature type="transmembrane region" description="Helical" evidence="6">
    <location>
        <begin position="251"/>
        <end position="274"/>
    </location>
</feature>
<reference evidence="7" key="1">
    <citation type="journal article" date="2014" name="Int. J. Syst. Evol. Microbiol.">
        <title>Complete genome sequence of Corynebacterium casei LMG S-19264T (=DSM 44701T), isolated from a smear-ripened cheese.</title>
        <authorList>
            <consortium name="US DOE Joint Genome Institute (JGI-PGF)"/>
            <person name="Walter F."/>
            <person name="Albersmeier A."/>
            <person name="Kalinowski J."/>
            <person name="Ruckert C."/>
        </authorList>
    </citation>
    <scope>NUCLEOTIDE SEQUENCE</scope>
    <source>
        <strain evidence="7">JCM 12862</strain>
    </source>
</reference>
<comment type="caution">
    <text evidence="7">The sequence shown here is derived from an EMBL/GenBank/DDBJ whole genome shotgun (WGS) entry which is preliminary data.</text>
</comment>
<feature type="transmembrane region" description="Helical" evidence="6">
    <location>
        <begin position="84"/>
        <end position="105"/>
    </location>
</feature>
<evidence type="ECO:0000256" key="2">
    <source>
        <dbReference type="ARBA" id="ARBA00022475"/>
    </source>
</evidence>
<feature type="transmembrane region" description="Helical" evidence="6">
    <location>
        <begin position="295"/>
        <end position="321"/>
    </location>
</feature>
<keyword evidence="5 6" id="KW-0472">Membrane</keyword>
<comment type="subcellular location">
    <subcellularLocation>
        <location evidence="1">Cell membrane</location>
        <topology evidence="1">Multi-pass membrane protein</topology>
    </subcellularLocation>
</comment>
<feature type="transmembrane region" description="Helical" evidence="6">
    <location>
        <begin position="173"/>
        <end position="192"/>
    </location>
</feature>
<proteinExistence type="predicted"/>
<evidence type="ECO:0000256" key="5">
    <source>
        <dbReference type="ARBA" id="ARBA00023136"/>
    </source>
</evidence>
<evidence type="ECO:0000256" key="6">
    <source>
        <dbReference type="SAM" id="Phobius"/>
    </source>
</evidence>
<feature type="transmembrane region" description="Helical" evidence="6">
    <location>
        <begin position="213"/>
        <end position="239"/>
    </location>
</feature>
<accession>A0A8J3FJW9</accession>
<evidence type="ECO:0000256" key="4">
    <source>
        <dbReference type="ARBA" id="ARBA00022989"/>
    </source>
</evidence>